<dbReference type="Gene3D" id="3.90.226.10">
    <property type="entry name" value="2-enoyl-CoA Hydratase, Chain A, domain 1"/>
    <property type="match status" value="1"/>
</dbReference>
<dbReference type="CDD" id="cd07562">
    <property type="entry name" value="Peptidase_S41_TRI"/>
    <property type="match status" value="1"/>
</dbReference>
<evidence type="ECO:0000256" key="1">
    <source>
        <dbReference type="SAM" id="MobiDB-lite"/>
    </source>
</evidence>
<evidence type="ECO:0000259" key="3">
    <source>
        <dbReference type="PROSITE" id="PS50106"/>
    </source>
</evidence>
<gene>
    <name evidence="4" type="ORF">Vau01_021680</name>
</gene>
<dbReference type="InterPro" id="IPR029045">
    <property type="entry name" value="ClpP/crotonase-like_dom_sf"/>
</dbReference>
<dbReference type="GO" id="GO:0030288">
    <property type="term" value="C:outer membrane-bounded periplasmic space"/>
    <property type="evidence" value="ECO:0007669"/>
    <property type="project" value="TreeGrafter"/>
</dbReference>
<dbReference type="InterPro" id="IPR005151">
    <property type="entry name" value="Tail-specific_protease"/>
</dbReference>
<dbReference type="Proteomes" id="UP000612585">
    <property type="component" value="Unassembled WGS sequence"/>
</dbReference>
<accession>A0A8J3Z1J2</accession>
<dbReference type="InterPro" id="IPR041489">
    <property type="entry name" value="PDZ_6"/>
</dbReference>
<dbReference type="SUPFAM" id="SSF50156">
    <property type="entry name" value="PDZ domain-like"/>
    <property type="match status" value="1"/>
</dbReference>
<evidence type="ECO:0000313" key="5">
    <source>
        <dbReference type="Proteomes" id="UP000612585"/>
    </source>
</evidence>
<feature type="domain" description="PDZ" evidence="3">
    <location>
        <begin position="168"/>
        <end position="247"/>
    </location>
</feature>
<evidence type="ECO:0000313" key="4">
    <source>
        <dbReference type="EMBL" id="GIJ54652.1"/>
    </source>
</evidence>
<name>A0A8J3Z1J2_9ACTN</name>
<dbReference type="EMBL" id="BOPG01000012">
    <property type="protein sequence ID" value="GIJ54652.1"/>
    <property type="molecule type" value="Genomic_DNA"/>
</dbReference>
<dbReference type="Pfam" id="PF03572">
    <property type="entry name" value="Peptidase_S41"/>
    <property type="match status" value="1"/>
</dbReference>
<dbReference type="SUPFAM" id="SSF52096">
    <property type="entry name" value="ClpP/crotonase"/>
    <property type="match status" value="1"/>
</dbReference>
<organism evidence="4 5">
    <name type="scientific">Virgisporangium aurantiacum</name>
    <dbReference type="NCBI Taxonomy" id="175570"/>
    <lineage>
        <taxon>Bacteria</taxon>
        <taxon>Bacillati</taxon>
        <taxon>Actinomycetota</taxon>
        <taxon>Actinomycetes</taxon>
        <taxon>Micromonosporales</taxon>
        <taxon>Micromonosporaceae</taxon>
        <taxon>Virgisporangium</taxon>
    </lineage>
</organism>
<evidence type="ECO:0000256" key="2">
    <source>
        <dbReference type="SAM" id="SignalP"/>
    </source>
</evidence>
<dbReference type="GO" id="GO:0006508">
    <property type="term" value="P:proteolysis"/>
    <property type="evidence" value="ECO:0007669"/>
    <property type="project" value="InterPro"/>
</dbReference>
<proteinExistence type="predicted"/>
<dbReference type="Gene3D" id="2.30.42.10">
    <property type="match status" value="1"/>
</dbReference>
<dbReference type="PROSITE" id="PS50106">
    <property type="entry name" value="PDZ"/>
    <property type="match status" value="1"/>
</dbReference>
<dbReference type="InterPro" id="IPR001478">
    <property type="entry name" value="PDZ"/>
</dbReference>
<dbReference type="Pfam" id="PF17820">
    <property type="entry name" value="PDZ_6"/>
    <property type="match status" value="1"/>
</dbReference>
<dbReference type="GO" id="GO:0004175">
    <property type="term" value="F:endopeptidase activity"/>
    <property type="evidence" value="ECO:0007669"/>
    <property type="project" value="TreeGrafter"/>
</dbReference>
<dbReference type="AlphaFoldDB" id="A0A8J3Z1J2"/>
<feature type="signal peptide" evidence="2">
    <location>
        <begin position="1"/>
        <end position="29"/>
    </location>
</feature>
<protein>
    <recommendedName>
        <fullName evidence="3">PDZ domain-containing protein</fullName>
    </recommendedName>
</protein>
<dbReference type="InterPro" id="IPR036034">
    <property type="entry name" value="PDZ_sf"/>
</dbReference>
<keyword evidence="5" id="KW-1185">Reference proteome</keyword>
<feature type="region of interest" description="Disordered" evidence="1">
    <location>
        <begin position="34"/>
        <end position="53"/>
    </location>
</feature>
<feature type="region of interest" description="Disordered" evidence="1">
    <location>
        <begin position="260"/>
        <end position="288"/>
    </location>
</feature>
<dbReference type="SMART" id="SM00245">
    <property type="entry name" value="TSPc"/>
    <property type="match status" value="1"/>
</dbReference>
<dbReference type="PANTHER" id="PTHR32060">
    <property type="entry name" value="TAIL-SPECIFIC PROTEASE"/>
    <property type="match status" value="1"/>
</dbReference>
<sequence length="483" mass="50394">MNPRRPLAVTVTVAAVAALIGYGATTVFATETATGRPPACATPSGDPPERRETSVTTIGQAYHCVFDNYVTGPILDSRTLLVPAFTAVTQELQRRGLEQPTATLPALTGKRDQDWAAFRRTYEQLVAKLPADATVRQAVARAAIGAMIEALHDNHAHYANGMIANTTGLRVDGMRGPVDPDPVATAPLSVTEVAAGSPAAAAGVHAGDEILTVNDVPPYVDGEVVPGVLRWVTNTSAPGTLRLALRRPATGATWTVTINVTQQPGPAPGPDPSNEPSSEPSGPPTQPPAEARLVDGDLAYVKVTGFGPGVTDSVLAAIADLRTKATLRGLILDLRGNGGGDPAEVARLTGAFAHGRTTSYWCDIRDRCTPNRTNDSVPLVNLRLVALTDRDCASACDSFSSAVKDLKLGTLVGTRTAGIVSGPAEPWLLDDGSALLMPKYHEIAANREIVNSVGVAPDHYAPLTAADLSNGRDPGLAKAIDLF</sequence>
<reference evidence="4" key="1">
    <citation type="submission" date="2021-01" db="EMBL/GenBank/DDBJ databases">
        <title>Whole genome shotgun sequence of Virgisporangium aurantiacum NBRC 16421.</title>
        <authorList>
            <person name="Komaki H."/>
            <person name="Tamura T."/>
        </authorList>
    </citation>
    <scope>NUCLEOTIDE SEQUENCE</scope>
    <source>
        <strain evidence="4">NBRC 16421</strain>
    </source>
</reference>
<dbReference type="GO" id="GO:0007165">
    <property type="term" value="P:signal transduction"/>
    <property type="evidence" value="ECO:0007669"/>
    <property type="project" value="TreeGrafter"/>
</dbReference>
<comment type="caution">
    <text evidence="4">The sequence shown here is derived from an EMBL/GenBank/DDBJ whole genome shotgun (WGS) entry which is preliminary data.</text>
</comment>
<dbReference type="PANTHER" id="PTHR32060:SF30">
    <property type="entry name" value="CARBOXY-TERMINAL PROCESSING PROTEASE CTPA"/>
    <property type="match status" value="1"/>
</dbReference>
<dbReference type="RefSeq" id="WP_203990097.1">
    <property type="nucleotide sequence ID" value="NZ_BOPG01000012.1"/>
</dbReference>
<feature type="chain" id="PRO_5035245056" description="PDZ domain-containing protein" evidence="2">
    <location>
        <begin position="30"/>
        <end position="483"/>
    </location>
</feature>
<dbReference type="SMART" id="SM00228">
    <property type="entry name" value="PDZ"/>
    <property type="match status" value="1"/>
</dbReference>
<keyword evidence="2" id="KW-0732">Signal</keyword>
<dbReference type="GO" id="GO:0008236">
    <property type="term" value="F:serine-type peptidase activity"/>
    <property type="evidence" value="ECO:0007669"/>
    <property type="project" value="InterPro"/>
</dbReference>